<dbReference type="SUPFAM" id="SSF53098">
    <property type="entry name" value="Ribonuclease H-like"/>
    <property type="match status" value="1"/>
</dbReference>
<dbReference type="FunFam" id="1.10.150.850:FF:000001">
    <property type="entry name" value="Transcription elongation factor spt6"/>
    <property type="match status" value="1"/>
</dbReference>
<evidence type="ECO:0000256" key="4">
    <source>
        <dbReference type="ARBA" id="ARBA00022771"/>
    </source>
</evidence>
<dbReference type="Pfam" id="PF00628">
    <property type="entry name" value="PHD"/>
    <property type="match status" value="1"/>
</dbReference>
<evidence type="ECO:0000256" key="6">
    <source>
        <dbReference type="ARBA" id="ARBA00023125"/>
    </source>
</evidence>
<feature type="compositionally biased region" description="Acidic residues" evidence="10">
    <location>
        <begin position="100"/>
        <end position="109"/>
    </location>
</feature>
<evidence type="ECO:0000313" key="15">
    <source>
        <dbReference type="Proteomes" id="UP000055048"/>
    </source>
</evidence>
<dbReference type="InterPro" id="IPR022056">
    <property type="entry name" value="CpG-bd_C"/>
</dbReference>
<evidence type="ECO:0000256" key="3">
    <source>
        <dbReference type="ARBA" id="ARBA00022723"/>
    </source>
</evidence>
<dbReference type="InterPro" id="IPR036860">
    <property type="entry name" value="SH2_dom_sf"/>
</dbReference>
<dbReference type="InterPro" id="IPR035018">
    <property type="entry name" value="Spt6_SH2_C"/>
</dbReference>
<feature type="domain" description="CXXC-type" evidence="13">
    <location>
        <begin position="1484"/>
        <end position="1525"/>
    </location>
</feature>
<dbReference type="InterPro" id="IPR042066">
    <property type="entry name" value="Spt6_death-like"/>
</dbReference>
<evidence type="ECO:0000256" key="1">
    <source>
        <dbReference type="ARBA" id="ARBA00004123"/>
    </source>
</evidence>
<keyword evidence="14" id="KW-0648">Protein biosynthesis</keyword>
<dbReference type="GO" id="GO:0031491">
    <property type="term" value="F:nucleosome binding"/>
    <property type="evidence" value="ECO:0007669"/>
    <property type="project" value="TreeGrafter"/>
</dbReference>
<keyword evidence="6" id="KW-0238">DNA-binding</keyword>
<feature type="domain" description="PHD-type" evidence="11">
    <location>
        <begin position="1403"/>
        <end position="1454"/>
    </location>
</feature>
<dbReference type="Pfam" id="PF00575">
    <property type="entry name" value="S1"/>
    <property type="match status" value="1"/>
</dbReference>
<comment type="similarity">
    <text evidence="2">Belongs to the SPT6 family.</text>
</comment>
<feature type="compositionally biased region" description="Pro residues" evidence="10">
    <location>
        <begin position="1539"/>
        <end position="1552"/>
    </location>
</feature>
<feature type="compositionally biased region" description="Acidic residues" evidence="10">
    <location>
        <begin position="84"/>
        <end position="93"/>
    </location>
</feature>
<evidence type="ECO:0000259" key="12">
    <source>
        <dbReference type="PROSITE" id="PS50126"/>
    </source>
</evidence>
<dbReference type="Pfam" id="PF17674">
    <property type="entry name" value="HHH_9"/>
    <property type="match status" value="1"/>
</dbReference>
<dbReference type="InterPro" id="IPR032706">
    <property type="entry name" value="Spt6_HHH"/>
</dbReference>
<accession>A0A0V0UA79</accession>
<evidence type="ECO:0000256" key="5">
    <source>
        <dbReference type="ARBA" id="ARBA00022833"/>
    </source>
</evidence>
<dbReference type="Gene3D" id="2.40.50.140">
    <property type="entry name" value="Nucleic acid-binding proteins"/>
    <property type="match status" value="1"/>
</dbReference>
<dbReference type="GO" id="GO:0140673">
    <property type="term" value="P:transcription elongation-coupled chromatin remodeling"/>
    <property type="evidence" value="ECO:0007669"/>
    <property type="project" value="InterPro"/>
</dbReference>
<evidence type="ECO:0000313" key="14">
    <source>
        <dbReference type="EMBL" id="KRX48129.1"/>
    </source>
</evidence>
<dbReference type="InterPro" id="IPR011011">
    <property type="entry name" value="Znf_FYVE_PHD"/>
</dbReference>
<dbReference type="EMBL" id="JYDJ01000033">
    <property type="protein sequence ID" value="KRX48129.1"/>
    <property type="molecule type" value="Genomic_DNA"/>
</dbReference>
<dbReference type="InterPro" id="IPR010994">
    <property type="entry name" value="RuvA_2-like"/>
</dbReference>
<dbReference type="GO" id="GO:0008270">
    <property type="term" value="F:zinc ion binding"/>
    <property type="evidence" value="ECO:0007669"/>
    <property type="project" value="UniProtKB-KW"/>
</dbReference>
<dbReference type="GO" id="GO:0003677">
    <property type="term" value="F:DNA binding"/>
    <property type="evidence" value="ECO:0007669"/>
    <property type="project" value="UniProtKB-KW"/>
</dbReference>
<dbReference type="SUPFAM" id="SSF158832">
    <property type="entry name" value="Tex N-terminal region-like"/>
    <property type="match status" value="1"/>
</dbReference>
<keyword evidence="14" id="KW-0251">Elongation factor</keyword>
<protein>
    <submittedName>
        <fullName evidence="14">Transcription elongation factor SPT6</fullName>
    </submittedName>
</protein>
<dbReference type="InterPro" id="IPR037027">
    <property type="entry name" value="YqgF/RNaseH-like_dom_sf"/>
</dbReference>
<dbReference type="InterPro" id="IPR028231">
    <property type="entry name" value="Spt6_YqgF"/>
</dbReference>
<dbReference type="Gene3D" id="3.30.420.140">
    <property type="entry name" value="YqgF/RNase H-like domain"/>
    <property type="match status" value="1"/>
</dbReference>
<dbReference type="Pfam" id="PF14633">
    <property type="entry name" value="SH2_2"/>
    <property type="match status" value="1"/>
</dbReference>
<dbReference type="GO" id="GO:0008023">
    <property type="term" value="C:transcription elongation factor complex"/>
    <property type="evidence" value="ECO:0007669"/>
    <property type="project" value="TreeGrafter"/>
</dbReference>
<dbReference type="InterPro" id="IPR013083">
    <property type="entry name" value="Znf_RING/FYVE/PHD"/>
</dbReference>
<dbReference type="GO" id="GO:0042393">
    <property type="term" value="F:histone binding"/>
    <property type="evidence" value="ECO:0007669"/>
    <property type="project" value="TreeGrafter"/>
</dbReference>
<dbReference type="Gene3D" id="3.30.40.10">
    <property type="entry name" value="Zinc/RING finger domain, C3HC4 (zinc finger)"/>
    <property type="match status" value="1"/>
</dbReference>
<feature type="compositionally biased region" description="Acidic residues" evidence="10">
    <location>
        <begin position="61"/>
        <end position="71"/>
    </location>
</feature>
<dbReference type="PROSITE" id="PS01359">
    <property type="entry name" value="ZF_PHD_1"/>
    <property type="match status" value="1"/>
</dbReference>
<dbReference type="GO" id="GO:0034728">
    <property type="term" value="P:nucleosome organization"/>
    <property type="evidence" value="ECO:0007669"/>
    <property type="project" value="TreeGrafter"/>
</dbReference>
<name>A0A0V0UA79_9BILA</name>
<dbReference type="SUPFAM" id="SSF50249">
    <property type="entry name" value="Nucleic acid-binding proteins"/>
    <property type="match status" value="1"/>
</dbReference>
<dbReference type="Gene3D" id="1.10.3500.10">
    <property type="entry name" value="Tex N-terminal region-like"/>
    <property type="match status" value="2"/>
</dbReference>
<organism evidence="14 15">
    <name type="scientific">Trichinella murrelli</name>
    <dbReference type="NCBI Taxonomy" id="144512"/>
    <lineage>
        <taxon>Eukaryota</taxon>
        <taxon>Metazoa</taxon>
        <taxon>Ecdysozoa</taxon>
        <taxon>Nematoda</taxon>
        <taxon>Enoplea</taxon>
        <taxon>Dorylaimia</taxon>
        <taxon>Trichinellida</taxon>
        <taxon>Trichinellidae</taxon>
        <taxon>Trichinella</taxon>
    </lineage>
</organism>
<feature type="region of interest" description="Disordered" evidence="10">
    <location>
        <begin position="37"/>
        <end position="109"/>
    </location>
</feature>
<comment type="subcellular location">
    <subcellularLocation>
        <location evidence="1">Nucleus</location>
    </subcellularLocation>
</comment>
<proteinExistence type="inferred from homology"/>
<dbReference type="InterPro" id="IPR017072">
    <property type="entry name" value="TF_Spt6"/>
</dbReference>
<dbReference type="InterPro" id="IPR003029">
    <property type="entry name" value="S1_domain"/>
</dbReference>
<feature type="region of interest" description="Disordered" evidence="10">
    <location>
        <begin position="1534"/>
        <end position="1600"/>
    </location>
</feature>
<dbReference type="PROSITE" id="PS50016">
    <property type="entry name" value="ZF_PHD_2"/>
    <property type="match status" value="1"/>
</dbReference>
<dbReference type="InterPro" id="IPR028088">
    <property type="entry name" value="Spt6_HTH_DNA-bd_dom"/>
</dbReference>
<dbReference type="InterPro" id="IPR002857">
    <property type="entry name" value="Znf_CXXC"/>
</dbReference>
<evidence type="ECO:0000256" key="7">
    <source>
        <dbReference type="ARBA" id="ARBA00023163"/>
    </source>
</evidence>
<keyword evidence="3" id="KW-0479">Metal-binding</keyword>
<dbReference type="Pfam" id="PF14641">
    <property type="entry name" value="HTH_44"/>
    <property type="match status" value="1"/>
</dbReference>
<gene>
    <name evidence="14" type="primary">Supt6h</name>
    <name evidence="14" type="ORF">T05_96</name>
</gene>
<dbReference type="Pfam" id="PF12269">
    <property type="entry name" value="CpG_bind_C"/>
    <property type="match status" value="1"/>
</dbReference>
<dbReference type="InterPro" id="IPR041692">
    <property type="entry name" value="HHH_9"/>
</dbReference>
<dbReference type="SMART" id="SM00249">
    <property type="entry name" value="PHD"/>
    <property type="match status" value="1"/>
</dbReference>
<evidence type="ECO:0000259" key="11">
    <source>
        <dbReference type="PROSITE" id="PS50016"/>
    </source>
</evidence>
<dbReference type="PROSITE" id="PS50126">
    <property type="entry name" value="S1"/>
    <property type="match status" value="1"/>
</dbReference>
<reference evidence="14 15" key="1">
    <citation type="submission" date="2015-01" db="EMBL/GenBank/DDBJ databases">
        <title>Evolution of Trichinella species and genotypes.</title>
        <authorList>
            <person name="Korhonen P.K."/>
            <person name="Edoardo P."/>
            <person name="Giuseppe L.R."/>
            <person name="Gasser R.B."/>
        </authorList>
    </citation>
    <scope>NUCLEOTIDE SEQUENCE [LARGE SCALE GENOMIC DNA]</scope>
    <source>
        <strain evidence="14">ISS417</strain>
    </source>
</reference>
<dbReference type="Gene3D" id="1.10.150.850">
    <property type="entry name" value="Spt6, helix-hairpin-helix domain"/>
    <property type="match status" value="1"/>
</dbReference>
<evidence type="ECO:0000256" key="9">
    <source>
        <dbReference type="PROSITE-ProRule" id="PRU00509"/>
    </source>
</evidence>
<dbReference type="SUPFAM" id="SSF47781">
    <property type="entry name" value="RuvA domain 2-like"/>
    <property type="match status" value="2"/>
</dbReference>
<dbReference type="CDD" id="cd00164">
    <property type="entry name" value="S1_like"/>
    <property type="match status" value="1"/>
</dbReference>
<keyword evidence="5" id="KW-0862">Zinc</keyword>
<evidence type="ECO:0000259" key="13">
    <source>
        <dbReference type="PROSITE" id="PS51058"/>
    </source>
</evidence>
<dbReference type="Pfam" id="PF14635">
    <property type="entry name" value="HHH_7"/>
    <property type="match status" value="1"/>
</dbReference>
<dbReference type="SUPFAM" id="SSF55550">
    <property type="entry name" value="SH2 domain"/>
    <property type="match status" value="1"/>
</dbReference>
<dbReference type="Proteomes" id="UP000055048">
    <property type="component" value="Unassembled WGS sequence"/>
</dbReference>
<keyword evidence="8" id="KW-0539">Nucleus</keyword>
<dbReference type="InterPro" id="IPR035420">
    <property type="entry name" value="Spt6_SH2"/>
</dbReference>
<dbReference type="InterPro" id="IPR023323">
    <property type="entry name" value="Tex-like_dom_sf"/>
</dbReference>
<dbReference type="InterPro" id="IPR012340">
    <property type="entry name" value="NA-bd_OB-fold"/>
</dbReference>
<dbReference type="Gene3D" id="3.30.505.10">
    <property type="entry name" value="SH2 domain"/>
    <property type="match status" value="2"/>
</dbReference>
<feature type="compositionally biased region" description="Acidic residues" evidence="10">
    <location>
        <begin position="37"/>
        <end position="47"/>
    </location>
</feature>
<dbReference type="Gene3D" id="1.10.10.2740">
    <property type="entry name" value="Spt6, Death-like domain"/>
    <property type="match status" value="1"/>
</dbReference>
<dbReference type="PROSITE" id="PS51058">
    <property type="entry name" value="ZF_CXXC"/>
    <property type="match status" value="1"/>
</dbReference>
<keyword evidence="4 9" id="KW-0863">Zinc-finger</keyword>
<dbReference type="FunFam" id="1.10.10.2740:FF:000002">
    <property type="entry name" value="Transcription elongation factor Spt6"/>
    <property type="match status" value="1"/>
</dbReference>
<dbReference type="CDD" id="cd09928">
    <property type="entry name" value="SH2_Cterm_SPT6_like"/>
    <property type="match status" value="1"/>
</dbReference>
<comment type="caution">
    <text evidence="14">The sequence shown here is derived from an EMBL/GenBank/DDBJ whole genome shotgun (WGS) entry which is preliminary data.</text>
</comment>
<dbReference type="InterPro" id="IPR055179">
    <property type="entry name" value="Tex-like_central_region"/>
</dbReference>
<dbReference type="GO" id="GO:0003746">
    <property type="term" value="F:translation elongation factor activity"/>
    <property type="evidence" value="ECO:0007669"/>
    <property type="project" value="UniProtKB-KW"/>
</dbReference>
<dbReference type="Pfam" id="PF22706">
    <property type="entry name" value="Tex_central_region"/>
    <property type="match status" value="1"/>
</dbReference>
<dbReference type="InterPro" id="IPR023319">
    <property type="entry name" value="Tex-like_HTH_dom_sf"/>
</dbReference>
<dbReference type="Pfam" id="PF14639">
    <property type="entry name" value="YqgF"/>
    <property type="match status" value="1"/>
</dbReference>
<dbReference type="InterPro" id="IPR012337">
    <property type="entry name" value="RNaseH-like_sf"/>
</dbReference>
<keyword evidence="7" id="KW-0804">Transcription</keyword>
<dbReference type="PANTHER" id="PTHR10145">
    <property type="entry name" value="TRANSCRIPTION ELONGATION FACTOR SPT6"/>
    <property type="match status" value="1"/>
</dbReference>
<sequence length="1938" mass="224674">MSAVCSDLYCSNPSVFSFNLLNIDLGMADWIDDQAIESETEGYDEDEVKQPKKSRRRIISDDEEEEEEETDSERIKEEFGNFIVDDEDVEEEEDKKSEDYDSEEMLSELEEEDKELLKENLGLSIRHIDIHRNRHISHRHINYADEEGSDTGEESGLDDFIQDDDEDEDFGLKRRRRKRRHHALGVSEGALEEARDLFGVDFNLRAVPVTEAEPEELLAEAKWIFKTVFNCRSLSCQEERSPSKSNSALERIREVLGFIRNMDYEVPFIAFYRKEHVQPYLKMKDLWKIYHCDAQWCNNREKKHLLKQQLERMRDYQLQLKRQSDSGTDELVFGREIRDSDFDVLSSADTVEELNDWYAFFTLYYSRLYRTRANEQIDLERAGKFKQAAGYSQYAQLLEVGLGGLADKFGLTAEQFAENLEVGYCRNEVTQPSQSAREVAEHLLPDVDSVLKGAKWMVAMRFARNPIVRRIVREQYRQRVTVSVRATMHGRSLIDEAHPLYTCKYLKNKPVRLLKNDEYLRLKEAEESHLINMIFSIDGSESKRTTYYNELLQQQLFHRVAVAEEWNSLRHEALKQCLDDMLYPIFEREVRLQLQREAEEHVIEKCANRMQEWLRIAPYWHDPKVERKREDYNRLTILGIAYSLDPDAVYYKKDLESLVVDLQASGTIGRNIPVEIVDPELARVYADSGPANQEFPTYSILLRQAISIARRLQDPLIEFSQLVTPDDEILSLKFHPSQNMVSKEELIQRITEEFINRVSEVGVDVNRCIEHPYTAPLLQFVCGLGPRKASHLLKILTPEELHLENRSKLVTHCRMGPKVFMNCAGFIKIDTARMMDKSGVFIDVLDGSRVHPETYEWARKMAFDALEYDETVDDYDPGTALDEILESPERLKDLDLDAFAEELQRQGFGNKNITLYDIRAELNHRYKDLRALYHPPTREQLFYMLIKETPRTFGPGKLIMAKVLNVVYKRPSPNMFEEARPVKDSTTNLWQCPICFKDDFPELGEVWKHYDANECPGQAIGVRVRLENGIAGFIPIKYLSDRHVNDPNERVKSGMTIACRIMKIDTYRFSCDLTCRTSDLEDREFQYGTGRDNHYDFKAEEEDRKKEETARMMKNDDAIYKRVIAHPSFRNCTCSEAEELLDQMDEGDAIIRPSSKVYEDLDEILARFVHPVAMSVREVLTYKYYRDSNGGDTQILENFLVEEKQKNGGNKIPYSLSACKDYPGKFLLSYLPNTRVRHEYFTALPDGFRFRGRVFNNLNNLLAWFKQHFNEPPPGYTPSQYDSLNRMAIVTPRGAVGIGTNAWNGGTRPMIYLPSPSQSGFPGQSPGVPRLMRTPQFTVPPTPSDPYLGAQQPPPPIWPTNLRLYCTDSLYLKIIKPYEMKGIEAVNMSNKNRKETNGNSSEGPYCICNSYEESEFMICCDSCERWFHNDCMNIKSSKSAKKMENFFCPPCIQSNAHLKVLHAKKKKRKLENAETQSSREKLVKKIKRRDCNECIACFRTVNCGLCDICTSESSSGARCRMRECVNPIEVEYECKPEQSPSPPAIVEQPPPPEPEKSSSSIQKSDTIRKKRSNHDGNIAQRKPKLPNSTTDSKRVKSSLRAKVVVTKRNKVKHEKQQNDDDAYLVLPRDTRSSTKKFEQFMKEACGKVDNVEEEEEEEMHDLLPPRHCIGPDCVYAARANSKYCSQECVMKLARARLLTILPGRIQQWYSTPSQAQANDVVRLQQIRLKQEEMQKCFLQLDGKQARIERWIADAKQCKMSSFVMESDDEDGDSLYSCFICGNDVPCKLALKHSYKCYAKQEMRVSYGTAYPSRNMAYDLFCDAYNKSTQTYCKRLKRVCPEHAKEAKAEQNEICGCPLNVNRECEIFHPSRACLVPKQKCLKHCYWDRVQLGLIDKDRLQMLLRMEELSEEEIRLNMVMRNRGNVLDLLLYQTTYHTR</sequence>
<evidence type="ECO:0000256" key="8">
    <source>
        <dbReference type="ARBA" id="ARBA00023242"/>
    </source>
</evidence>
<dbReference type="Gene3D" id="1.10.10.650">
    <property type="entry name" value="RuvA domain 2-like"/>
    <property type="match status" value="1"/>
</dbReference>
<evidence type="ECO:0000256" key="10">
    <source>
        <dbReference type="SAM" id="MobiDB-lite"/>
    </source>
</evidence>
<dbReference type="PANTHER" id="PTHR10145:SF6">
    <property type="entry name" value="TRANSCRIPTION ELONGATION FACTOR SPT6"/>
    <property type="match status" value="1"/>
</dbReference>
<feature type="domain" description="S1 motif" evidence="12">
    <location>
        <begin position="1004"/>
        <end position="1076"/>
    </location>
</feature>
<evidence type="ECO:0000256" key="2">
    <source>
        <dbReference type="ARBA" id="ARBA00009253"/>
    </source>
</evidence>
<dbReference type="InterPro" id="IPR019786">
    <property type="entry name" value="Zinc_finger_PHD-type_CS"/>
</dbReference>
<dbReference type="InterPro" id="IPR019787">
    <property type="entry name" value="Znf_PHD-finger"/>
</dbReference>
<dbReference type="InterPro" id="IPR001965">
    <property type="entry name" value="Znf_PHD"/>
</dbReference>
<keyword evidence="15" id="KW-1185">Reference proteome</keyword>
<dbReference type="SUPFAM" id="SSF57903">
    <property type="entry name" value="FYVE/PHD zinc finger"/>
    <property type="match status" value="1"/>
</dbReference>